<keyword evidence="5" id="KW-1185">Reference proteome</keyword>
<dbReference type="InterPro" id="IPR036864">
    <property type="entry name" value="Zn2-C6_fun-type_DNA-bd_sf"/>
</dbReference>
<dbReference type="GO" id="GO:0031518">
    <property type="term" value="C:CBF3 complex"/>
    <property type="evidence" value="ECO:0007669"/>
    <property type="project" value="EnsemblFungi"/>
</dbReference>
<evidence type="ECO:0000259" key="3">
    <source>
        <dbReference type="PROSITE" id="PS50048"/>
    </source>
</evidence>
<dbReference type="GO" id="GO:0019237">
    <property type="term" value="F:centromeric DNA binding"/>
    <property type="evidence" value="ECO:0007669"/>
    <property type="project" value="EnsemblFungi"/>
</dbReference>
<dbReference type="SMART" id="SM00066">
    <property type="entry name" value="GAL4"/>
    <property type="match status" value="1"/>
</dbReference>
<organism evidence="4 5">
    <name type="scientific">Naumovozyma dairenensis (strain ATCC 10597 / BCRC 20456 / CBS 421 / NBRC 0211 / NRRL Y-12639)</name>
    <name type="common">Saccharomyces dairenensis</name>
    <dbReference type="NCBI Taxonomy" id="1071378"/>
    <lineage>
        <taxon>Eukaryota</taxon>
        <taxon>Fungi</taxon>
        <taxon>Dikarya</taxon>
        <taxon>Ascomycota</taxon>
        <taxon>Saccharomycotina</taxon>
        <taxon>Saccharomycetes</taxon>
        <taxon>Saccharomycetales</taxon>
        <taxon>Saccharomycetaceae</taxon>
        <taxon>Naumovozyma</taxon>
    </lineage>
</organism>
<sequence length="630" mass="73769">MLHWSTKETKKTTYACSVCKRKKTKCDKLIPCTSCVQKGLEAECLTSATANYTSKLGERSSEYLPTLLELWQSYEYWIMDIGLLKTKNINTLKKTVDMIADLNECDFWMKLLNMEASFKLLNFAMEQLGALHFGCLGELADLYPQLEHYWRRREEAEESETHIFLTSDNYYSNALLWAFFTISVYYMPLDQLAKLFDSKSVCKWLEVNPLDEWTEQLSYELFRGFTNTTIMQLNKAKFMMYPDIRLLQTYIILNSTSFTFSDHILVDSLIIQCMNVAKLFSIDFYKPFNDDDEATEISKNRFAKIWYLLCIADYLQSGPSKLISFHSEIPSLFLQPSFFEFNSSTDIFHEDSNFELMCWKIISLDRDIDKYLNQVAKPRMGTLDNIRKELAKVEKQISLKQKKEKTSRSTLEKFITTFLINSVFWKIHKAYLVYYQVEQSLSVSIHYTKTLIALLVKNVTEGNSIFNKHPYVFRIISRIAPFYEFYSIFQQTDQILQIKADLNELISTFSLMFGEKINNLLFILDRLHGLEILWTRVQVIGSGLTAIHPVFKILQNDMKFINRYNRRVPMVIKGTGNIAPRNRYNTGEDESIKNFDEDEANFKVAALETEEFKMIVSTFENEYNIDNLIT</sequence>
<dbReference type="Gene3D" id="4.10.240.10">
    <property type="entry name" value="Zn(2)-C6 fungal-type DNA-binding domain"/>
    <property type="match status" value="1"/>
</dbReference>
<evidence type="ECO:0000256" key="1">
    <source>
        <dbReference type="ARBA" id="ARBA00004123"/>
    </source>
</evidence>
<dbReference type="OMA" id="WQSYEYW"/>
<gene>
    <name evidence="4" type="primary">NDAI0H03240</name>
    <name evidence="4" type="ordered locus">NDAI_0H03240</name>
</gene>
<dbReference type="CDD" id="cd00067">
    <property type="entry name" value="GAL4"/>
    <property type="match status" value="1"/>
</dbReference>
<dbReference type="GO" id="GO:0000776">
    <property type="term" value="C:kinetochore"/>
    <property type="evidence" value="ECO:0007669"/>
    <property type="project" value="EnsemblFungi"/>
</dbReference>
<evidence type="ECO:0000313" key="4">
    <source>
        <dbReference type="EMBL" id="CCD26497.1"/>
    </source>
</evidence>
<dbReference type="RefSeq" id="XP_003671740.1">
    <property type="nucleotide sequence ID" value="XM_003671692.1"/>
</dbReference>
<dbReference type="GO" id="GO:0008301">
    <property type="term" value="F:DNA binding, bending"/>
    <property type="evidence" value="ECO:0007669"/>
    <property type="project" value="EnsemblFungi"/>
</dbReference>
<dbReference type="GO" id="GO:0008270">
    <property type="term" value="F:zinc ion binding"/>
    <property type="evidence" value="ECO:0007669"/>
    <property type="project" value="InterPro"/>
</dbReference>
<dbReference type="InterPro" id="IPR050613">
    <property type="entry name" value="Sec_Metabolite_Reg"/>
</dbReference>
<dbReference type="OrthoDB" id="1747771at2759"/>
<keyword evidence="2" id="KW-0539">Nucleus</keyword>
<proteinExistence type="predicted"/>
<dbReference type="STRING" id="1071378.G0WFD6"/>
<dbReference type="PANTHER" id="PTHR31001">
    <property type="entry name" value="UNCHARACTERIZED TRANSCRIPTIONAL REGULATORY PROTEIN"/>
    <property type="match status" value="1"/>
</dbReference>
<protein>
    <recommendedName>
        <fullName evidence="3">Zn(2)-C6 fungal-type domain-containing protein</fullName>
    </recommendedName>
</protein>
<feature type="domain" description="Zn(2)-C6 fungal-type" evidence="3">
    <location>
        <begin position="15"/>
        <end position="46"/>
    </location>
</feature>
<dbReference type="InterPro" id="IPR031760">
    <property type="entry name" value="Cep3_C"/>
</dbReference>
<evidence type="ECO:0000256" key="2">
    <source>
        <dbReference type="ARBA" id="ARBA00023242"/>
    </source>
</evidence>
<accession>G0WFD6</accession>
<dbReference type="PROSITE" id="PS50048">
    <property type="entry name" value="ZN2_CY6_FUNGAL_2"/>
    <property type="match status" value="1"/>
</dbReference>
<dbReference type="InterPro" id="IPR001138">
    <property type="entry name" value="Zn2Cys6_DnaBD"/>
</dbReference>
<dbReference type="PANTHER" id="PTHR31001:SF90">
    <property type="entry name" value="CENTROMERE DNA-BINDING PROTEIN COMPLEX CBF3 SUBUNIT B"/>
    <property type="match status" value="1"/>
</dbReference>
<dbReference type="Proteomes" id="UP000000689">
    <property type="component" value="Chromosome 8"/>
</dbReference>
<dbReference type="Pfam" id="PF16846">
    <property type="entry name" value="Cep3"/>
    <property type="match status" value="1"/>
</dbReference>
<evidence type="ECO:0000313" key="5">
    <source>
        <dbReference type="Proteomes" id="UP000000689"/>
    </source>
</evidence>
<comment type="subcellular location">
    <subcellularLocation>
        <location evidence="1">Nucleus</location>
    </subcellularLocation>
</comment>
<dbReference type="GO" id="GO:0051382">
    <property type="term" value="P:kinetochore assembly"/>
    <property type="evidence" value="ECO:0007669"/>
    <property type="project" value="EnsemblFungi"/>
</dbReference>
<dbReference type="KEGG" id="ndi:NDAI_0H03240"/>
<dbReference type="GO" id="GO:0000981">
    <property type="term" value="F:DNA-binding transcription factor activity, RNA polymerase II-specific"/>
    <property type="evidence" value="ECO:0007669"/>
    <property type="project" value="InterPro"/>
</dbReference>
<dbReference type="Pfam" id="PF00172">
    <property type="entry name" value="Zn_clus"/>
    <property type="match status" value="1"/>
</dbReference>
<dbReference type="GO" id="GO:0042802">
    <property type="term" value="F:identical protein binding"/>
    <property type="evidence" value="ECO:0007669"/>
    <property type="project" value="EnsemblFungi"/>
</dbReference>
<dbReference type="eggNOG" id="ENOG502QVHC">
    <property type="taxonomic scope" value="Eukaryota"/>
</dbReference>
<dbReference type="GeneID" id="11496028"/>
<dbReference type="SUPFAM" id="SSF57701">
    <property type="entry name" value="Zn2/Cys6 DNA-binding domain"/>
    <property type="match status" value="1"/>
</dbReference>
<dbReference type="GO" id="GO:0000921">
    <property type="term" value="P:septin ring assembly"/>
    <property type="evidence" value="ECO:0007669"/>
    <property type="project" value="EnsemblFungi"/>
</dbReference>
<dbReference type="HOGENOM" id="CLU_457054_0_0_1"/>
<dbReference type="AlphaFoldDB" id="G0WFD6"/>
<dbReference type="PROSITE" id="PS00463">
    <property type="entry name" value="ZN2_CY6_FUNGAL_1"/>
    <property type="match status" value="1"/>
</dbReference>
<name>G0WFD6_NAUDC</name>
<dbReference type="GO" id="GO:0007094">
    <property type="term" value="P:mitotic spindle assembly checkpoint signaling"/>
    <property type="evidence" value="ECO:0007669"/>
    <property type="project" value="EnsemblFungi"/>
</dbReference>
<reference evidence="4 5" key="1">
    <citation type="journal article" date="2011" name="Proc. Natl. Acad. Sci. U.S.A.">
        <title>Evolutionary erosion of yeast sex chromosomes by mating-type switching accidents.</title>
        <authorList>
            <person name="Gordon J.L."/>
            <person name="Armisen D."/>
            <person name="Proux-Wera E."/>
            <person name="Oheigeartaigh S.S."/>
            <person name="Byrne K.P."/>
            <person name="Wolfe K.H."/>
        </authorList>
    </citation>
    <scope>NUCLEOTIDE SEQUENCE [LARGE SCALE GENOMIC DNA]</scope>
    <source>
        <strain evidence="5">ATCC 10597 / BCRC 20456 / CBS 421 / NBRC 0211 / NRRL Y-12639</strain>
    </source>
</reference>
<dbReference type="CDD" id="cd12147">
    <property type="entry name" value="Cep3_C"/>
    <property type="match status" value="1"/>
</dbReference>
<dbReference type="EMBL" id="HE580274">
    <property type="protein sequence ID" value="CCD26497.1"/>
    <property type="molecule type" value="Genomic_DNA"/>
</dbReference>